<dbReference type="STRING" id="1280941.HY2_06565"/>
<dbReference type="Proteomes" id="UP000249123">
    <property type="component" value="Unassembled WGS sequence"/>
</dbReference>
<proteinExistence type="predicted"/>
<sequence length="255" mass="28206">MVRFTYREDGPVTGYVYVANSKRDDRFRTARPGDIIRNDNPEPPFIVVSHTTEDIILTDWPGTLWTAEVVEDSAAQEEESDFTRATAVRLVERLPAHTLFGPHGEAVAWVADRATRLTYEEADLLTAHRAPGAARAYANAWLNWDGLTPSSREYTEWEGIISIGVEAPFSPVGRGLRTVFGAVVAQAWRVQGEDAMYTEDGVEEDPDLHLVEPWASAALCLVEVAMALGAPDLLTQGDRKLLTDPWRVLTSPSLS</sequence>
<reference evidence="1 2" key="1">
    <citation type="submission" date="2013-04" db="EMBL/GenBank/DDBJ databases">
        <title>Hyphomonas sp. T24B3 Genome Sequencing.</title>
        <authorList>
            <person name="Lai Q."/>
            <person name="Shao Z."/>
        </authorList>
    </citation>
    <scope>NUCLEOTIDE SEQUENCE [LARGE SCALE GENOMIC DNA]</scope>
    <source>
        <strain evidence="1 2">T24B3</strain>
    </source>
</reference>
<evidence type="ECO:0000313" key="2">
    <source>
        <dbReference type="Proteomes" id="UP000249123"/>
    </source>
</evidence>
<accession>A0A062TUI5</accession>
<dbReference type="EMBL" id="AWFB01000003">
    <property type="protein sequence ID" value="RAN35664.1"/>
    <property type="molecule type" value="Genomic_DNA"/>
</dbReference>
<evidence type="ECO:0000313" key="1">
    <source>
        <dbReference type="EMBL" id="RAN35664.1"/>
    </source>
</evidence>
<dbReference type="RefSeq" id="WP_034829529.1">
    <property type="nucleotide sequence ID" value="NZ_AWFA01000089.1"/>
</dbReference>
<dbReference type="OrthoDB" id="7615674at2"/>
<gene>
    <name evidence="1" type="ORF">HY3_07535</name>
</gene>
<name>A0A062TUI5_9PROT</name>
<keyword evidence="2" id="KW-1185">Reference proteome</keyword>
<protein>
    <submittedName>
        <fullName evidence="1">Uncharacterized protein</fullName>
    </submittedName>
</protein>
<dbReference type="AlphaFoldDB" id="A0A062TUI5"/>
<comment type="caution">
    <text evidence="1">The sequence shown here is derived from an EMBL/GenBank/DDBJ whole genome shotgun (WGS) entry which is preliminary data.</text>
</comment>
<organism evidence="1 2">
    <name type="scientific">Hyphomonas pacifica</name>
    <dbReference type="NCBI Taxonomy" id="1280941"/>
    <lineage>
        <taxon>Bacteria</taxon>
        <taxon>Pseudomonadati</taxon>
        <taxon>Pseudomonadota</taxon>
        <taxon>Alphaproteobacteria</taxon>
        <taxon>Hyphomonadales</taxon>
        <taxon>Hyphomonadaceae</taxon>
        <taxon>Hyphomonas</taxon>
    </lineage>
</organism>
<dbReference type="eggNOG" id="ENOG5033VW1">
    <property type="taxonomic scope" value="Bacteria"/>
</dbReference>